<sequence length="108" mass="12440">MENYAISCHSKKAAADNNNNPEAEENSWTFYIQEFMCENGEKSCFSYDYEIHFLLSDATSSTVKRFANKNRNPTVVYNNLKKKKHKEPEIDEDLVNTASSPVNIPKVR</sequence>
<evidence type="ECO:0000313" key="2">
    <source>
        <dbReference type="EMBL" id="KAL2549687.1"/>
    </source>
</evidence>
<proteinExistence type="predicted"/>
<dbReference type="AlphaFoldDB" id="A0ABD1WJ22"/>
<reference evidence="3" key="1">
    <citation type="submission" date="2024-07" db="EMBL/GenBank/DDBJ databases">
        <title>Two chromosome-level genome assemblies of Korean endemic species Abeliophyllum distichum and Forsythia ovata (Oleaceae).</title>
        <authorList>
            <person name="Jang H."/>
        </authorList>
    </citation>
    <scope>NUCLEOTIDE SEQUENCE [LARGE SCALE GENOMIC DNA]</scope>
</reference>
<evidence type="ECO:0000256" key="1">
    <source>
        <dbReference type="SAM" id="MobiDB-lite"/>
    </source>
</evidence>
<keyword evidence="3" id="KW-1185">Reference proteome</keyword>
<dbReference type="EMBL" id="JBFOLJ010000003">
    <property type="protein sequence ID" value="KAL2549687.1"/>
    <property type="molecule type" value="Genomic_DNA"/>
</dbReference>
<name>A0ABD1WJ22_9LAMI</name>
<protein>
    <submittedName>
        <fullName evidence="2">Vascular-related protein 4</fullName>
    </submittedName>
</protein>
<gene>
    <name evidence="2" type="ORF">Fot_11217</name>
</gene>
<accession>A0ABD1WJ22</accession>
<dbReference type="InterPro" id="IPR039280">
    <property type="entry name" value="VUP"/>
</dbReference>
<organism evidence="2 3">
    <name type="scientific">Forsythia ovata</name>
    <dbReference type="NCBI Taxonomy" id="205694"/>
    <lineage>
        <taxon>Eukaryota</taxon>
        <taxon>Viridiplantae</taxon>
        <taxon>Streptophyta</taxon>
        <taxon>Embryophyta</taxon>
        <taxon>Tracheophyta</taxon>
        <taxon>Spermatophyta</taxon>
        <taxon>Magnoliopsida</taxon>
        <taxon>eudicotyledons</taxon>
        <taxon>Gunneridae</taxon>
        <taxon>Pentapetalae</taxon>
        <taxon>asterids</taxon>
        <taxon>lamiids</taxon>
        <taxon>Lamiales</taxon>
        <taxon>Oleaceae</taxon>
        <taxon>Forsythieae</taxon>
        <taxon>Forsythia</taxon>
    </lineage>
</organism>
<comment type="caution">
    <text evidence="2">The sequence shown here is derived from an EMBL/GenBank/DDBJ whole genome shotgun (WGS) entry which is preliminary data.</text>
</comment>
<dbReference type="Proteomes" id="UP001604277">
    <property type="component" value="Unassembled WGS sequence"/>
</dbReference>
<dbReference type="PANTHER" id="PTHR33974">
    <property type="entry name" value="VASCULAR-RELATED UNKNOWN PROTEIN 1-RELATED"/>
    <property type="match status" value="1"/>
</dbReference>
<dbReference type="PANTHER" id="PTHR33974:SF25">
    <property type="entry name" value="SMALL PHOSPHATASE-LIKE PROTEIN 2, PUTATIVE-RELATED"/>
    <property type="match status" value="1"/>
</dbReference>
<feature type="region of interest" description="Disordered" evidence="1">
    <location>
        <begin position="1"/>
        <end position="23"/>
    </location>
</feature>
<evidence type="ECO:0000313" key="3">
    <source>
        <dbReference type="Proteomes" id="UP001604277"/>
    </source>
</evidence>